<accession>A0A4U1MEZ8</accession>
<feature type="transmembrane region" description="Helical" evidence="1">
    <location>
        <begin position="66"/>
        <end position="86"/>
    </location>
</feature>
<organism evidence="2 3">
    <name type="scientific">Guptibacillus hwajinpoensis</name>
    <dbReference type="NCBI Taxonomy" id="208199"/>
    <lineage>
        <taxon>Bacteria</taxon>
        <taxon>Bacillati</taxon>
        <taxon>Bacillota</taxon>
        <taxon>Bacilli</taxon>
        <taxon>Bacillales</taxon>
        <taxon>Guptibacillaceae</taxon>
        <taxon>Guptibacillus</taxon>
    </lineage>
</organism>
<feature type="transmembrane region" description="Helical" evidence="1">
    <location>
        <begin position="130"/>
        <end position="151"/>
    </location>
</feature>
<keyword evidence="1" id="KW-0812">Transmembrane</keyword>
<keyword evidence="1" id="KW-0472">Membrane</keyword>
<keyword evidence="1" id="KW-1133">Transmembrane helix</keyword>
<comment type="caution">
    <text evidence="2">The sequence shown here is derived from an EMBL/GenBank/DDBJ whole genome shotgun (WGS) entry which is preliminary data.</text>
</comment>
<dbReference type="OrthoDB" id="1681794at2"/>
<dbReference type="Proteomes" id="UP000310541">
    <property type="component" value="Unassembled WGS sequence"/>
</dbReference>
<evidence type="ECO:0000313" key="3">
    <source>
        <dbReference type="Proteomes" id="UP000310541"/>
    </source>
</evidence>
<reference evidence="2 3" key="1">
    <citation type="submission" date="2019-04" db="EMBL/GenBank/DDBJ databases">
        <title>Genome sequence of Bacillus hwajinpoensis strain Y2.</title>
        <authorList>
            <person name="Fair J.L."/>
            <person name="Maclea K.S."/>
        </authorList>
    </citation>
    <scope>NUCLEOTIDE SEQUENCE [LARGE SCALE GENOMIC DNA]</scope>
    <source>
        <strain evidence="2 3">Y2</strain>
    </source>
</reference>
<gene>
    <name evidence="2" type="ORF">FBF83_16485</name>
</gene>
<feature type="transmembrane region" description="Helical" evidence="1">
    <location>
        <begin position="98"/>
        <end position="118"/>
    </location>
</feature>
<proteinExistence type="predicted"/>
<dbReference type="EMBL" id="SWFM01000005">
    <property type="protein sequence ID" value="TKD68796.1"/>
    <property type="molecule type" value="Genomic_DNA"/>
</dbReference>
<dbReference type="AlphaFoldDB" id="A0A4U1MEZ8"/>
<evidence type="ECO:0000256" key="1">
    <source>
        <dbReference type="SAM" id="Phobius"/>
    </source>
</evidence>
<sequence length="163" mass="18764">MRKVYPLEVLLWSIAFPGFGQIINKMYIRGAFFILLEFVINVKSSLNMNILYSFQGKSNEAVLVTNYEWAMFYPCVYMFAIYESYFRAIEKNGEKPPVYLSLPFVAGAYFSTVGVIFSNKLPYDYLIPPTFVPIMGIAIGVAVGFFVRLILIRFSRPIEKSRE</sequence>
<dbReference type="RefSeq" id="WP_136948240.1">
    <property type="nucleotide sequence ID" value="NZ_SWFM01000005.1"/>
</dbReference>
<evidence type="ECO:0000313" key="2">
    <source>
        <dbReference type="EMBL" id="TKD68796.1"/>
    </source>
</evidence>
<feature type="transmembrane region" description="Helical" evidence="1">
    <location>
        <begin position="26"/>
        <end position="46"/>
    </location>
</feature>
<protein>
    <submittedName>
        <fullName evidence="2">Uncharacterized protein</fullName>
    </submittedName>
</protein>
<name>A0A4U1MEZ8_9BACL</name>